<accession>A0A5U6ZG85</accession>
<protein>
    <submittedName>
        <fullName evidence="2">Uncharacterized protein</fullName>
    </submittedName>
</protein>
<proteinExistence type="predicted"/>
<comment type="caution">
    <text evidence="2">The sequence shown here is derived from an EMBL/GenBank/DDBJ whole genome shotgun (WGS) entry which is preliminary data.</text>
</comment>
<evidence type="ECO:0000313" key="1">
    <source>
        <dbReference type="EMBL" id="EBO7956172.1"/>
    </source>
</evidence>
<organism evidence="2">
    <name type="scientific">Salmonella enterica</name>
    <name type="common">Salmonella choleraesuis</name>
    <dbReference type="NCBI Taxonomy" id="28901"/>
    <lineage>
        <taxon>Bacteria</taxon>
        <taxon>Pseudomonadati</taxon>
        <taxon>Pseudomonadota</taxon>
        <taxon>Gammaproteobacteria</taxon>
        <taxon>Enterobacterales</taxon>
        <taxon>Enterobacteriaceae</taxon>
        <taxon>Salmonella</taxon>
    </lineage>
</organism>
<dbReference type="EMBL" id="AAGJQP010000006">
    <property type="protein sequence ID" value="EBO7956172.1"/>
    <property type="molecule type" value="Genomic_DNA"/>
</dbReference>
<gene>
    <name evidence="2" type="ORF">B1A70_20960</name>
    <name evidence="1" type="ORF">D2W39_07050</name>
</gene>
<evidence type="ECO:0000313" key="2">
    <source>
        <dbReference type="EMBL" id="EBR1692749.1"/>
    </source>
</evidence>
<reference evidence="2" key="1">
    <citation type="submission" date="2018-07" db="EMBL/GenBank/DDBJ databases">
        <authorList>
            <consortium name="PulseNet: The National Subtyping Network for Foodborne Disease Surveillance"/>
            <person name="Tarr C.L."/>
            <person name="Trees E."/>
            <person name="Katz L.S."/>
            <person name="Carleton-Romer H.A."/>
            <person name="Stroika S."/>
            <person name="Kucerova Z."/>
            <person name="Roache K.F."/>
            <person name="Sabol A.L."/>
            <person name="Besser J."/>
            <person name="Gerner-Smidt P."/>
        </authorList>
    </citation>
    <scope>NUCLEOTIDE SEQUENCE</scope>
    <source>
        <strain evidence="2">PNUSAS007283</strain>
        <strain evidence="1">PNUSAS052329</strain>
    </source>
</reference>
<dbReference type="AlphaFoldDB" id="A0A5U6ZG85"/>
<name>A0A5U6ZG85_SALER</name>
<dbReference type="RefSeq" id="WP_040075599.1">
    <property type="nucleotide sequence ID" value="NZ_JANAFV010000011.1"/>
</dbReference>
<sequence length="272" mass="30866">MRVNYDVIIKSGDDEVDMEYGLDTLAGTAEVTCLLAEAILRKVIIKRRSHVNPARAVLKRNFTGSYGQNFDLVINDAELVSELRKISKPVFNEVMSFFISQSLYLESRELSNEAEEVVKGLSDIEDELIGRIRAPLKRMHEINLKKNYNIELNFKQRAHDKKKVIELDTSTATNLFTSRVLKKTEVIRAYITRFNARTGNGRLVLEGENDTVAFGFYSPLRVIIPAQKRMISANLHVNNPPSTAGYIYLELTVSRVIINSGETVKYLVHTVQ</sequence>
<dbReference type="EMBL" id="AAGRJN010000062">
    <property type="protein sequence ID" value="EBR1692749.1"/>
    <property type="molecule type" value="Genomic_DNA"/>
</dbReference>